<dbReference type="SMART" id="SM00248">
    <property type="entry name" value="ANK"/>
    <property type="match status" value="4"/>
</dbReference>
<accession>A0A517MJP1</accession>
<gene>
    <name evidence="4" type="ORF">FF011L_39020</name>
</gene>
<dbReference type="PROSITE" id="PS50088">
    <property type="entry name" value="ANK_REPEAT"/>
    <property type="match status" value="2"/>
</dbReference>
<dbReference type="OrthoDB" id="275775at2"/>
<feature type="repeat" description="ANK" evidence="3">
    <location>
        <begin position="133"/>
        <end position="165"/>
    </location>
</feature>
<evidence type="ECO:0000256" key="1">
    <source>
        <dbReference type="ARBA" id="ARBA00022737"/>
    </source>
</evidence>
<sequence>MPARTGVAVFGLLASRSPVPRDFHRSVTEVPLFDAIESHDIAALVAHLDRGGDPNLTHPNDRNWTILNSAIDELTEGGSIEAVKTLIFRGARVDANNDRNDGAPLIVAAALDLASVAKLLLVANANPNVRDSEGDSPLRVSVENGCLPMARTLLSHGATKTINEWGGFSAMTALGRAAWKEDLEMVNLLLEFGADLNALDGDYRKAAERMTRPTTGGRSHRIRLLLSVDAN</sequence>
<evidence type="ECO:0000313" key="5">
    <source>
        <dbReference type="Proteomes" id="UP000320672"/>
    </source>
</evidence>
<evidence type="ECO:0000313" key="4">
    <source>
        <dbReference type="EMBL" id="QDS95115.1"/>
    </source>
</evidence>
<dbReference type="InterPro" id="IPR036770">
    <property type="entry name" value="Ankyrin_rpt-contain_sf"/>
</dbReference>
<name>A0A517MJP1_9BACT</name>
<dbReference type="PROSITE" id="PS50297">
    <property type="entry name" value="ANK_REP_REGION"/>
    <property type="match status" value="2"/>
</dbReference>
<evidence type="ECO:0000256" key="2">
    <source>
        <dbReference type="ARBA" id="ARBA00023043"/>
    </source>
</evidence>
<dbReference type="SUPFAM" id="SSF48403">
    <property type="entry name" value="Ankyrin repeat"/>
    <property type="match status" value="1"/>
</dbReference>
<keyword evidence="2 3" id="KW-0040">ANK repeat</keyword>
<dbReference type="Pfam" id="PF12796">
    <property type="entry name" value="Ank_2"/>
    <property type="match status" value="1"/>
</dbReference>
<dbReference type="Proteomes" id="UP000320672">
    <property type="component" value="Chromosome"/>
</dbReference>
<dbReference type="AlphaFoldDB" id="A0A517MJP1"/>
<dbReference type="PANTHER" id="PTHR24198:SF165">
    <property type="entry name" value="ANKYRIN REPEAT-CONTAINING PROTEIN-RELATED"/>
    <property type="match status" value="1"/>
</dbReference>
<proteinExistence type="predicted"/>
<evidence type="ECO:0000256" key="3">
    <source>
        <dbReference type="PROSITE-ProRule" id="PRU00023"/>
    </source>
</evidence>
<dbReference type="InterPro" id="IPR002110">
    <property type="entry name" value="Ankyrin_rpt"/>
</dbReference>
<protein>
    <submittedName>
        <fullName evidence="4">Ankyrin repeats (3 copies)</fullName>
    </submittedName>
</protein>
<dbReference type="EMBL" id="CP036262">
    <property type="protein sequence ID" value="QDS95115.1"/>
    <property type="molecule type" value="Genomic_DNA"/>
</dbReference>
<keyword evidence="1" id="KW-0677">Repeat</keyword>
<keyword evidence="5" id="KW-1185">Reference proteome</keyword>
<organism evidence="4 5">
    <name type="scientific">Roseimaritima multifibrata</name>
    <dbReference type="NCBI Taxonomy" id="1930274"/>
    <lineage>
        <taxon>Bacteria</taxon>
        <taxon>Pseudomonadati</taxon>
        <taxon>Planctomycetota</taxon>
        <taxon>Planctomycetia</taxon>
        <taxon>Pirellulales</taxon>
        <taxon>Pirellulaceae</taxon>
        <taxon>Roseimaritima</taxon>
    </lineage>
</organism>
<dbReference type="Gene3D" id="1.25.40.20">
    <property type="entry name" value="Ankyrin repeat-containing domain"/>
    <property type="match status" value="1"/>
</dbReference>
<reference evidence="4 5" key="1">
    <citation type="submission" date="2019-02" db="EMBL/GenBank/DDBJ databases">
        <title>Deep-cultivation of Planctomycetes and their phenomic and genomic characterization uncovers novel biology.</title>
        <authorList>
            <person name="Wiegand S."/>
            <person name="Jogler M."/>
            <person name="Boedeker C."/>
            <person name="Pinto D."/>
            <person name="Vollmers J."/>
            <person name="Rivas-Marin E."/>
            <person name="Kohn T."/>
            <person name="Peeters S.H."/>
            <person name="Heuer A."/>
            <person name="Rast P."/>
            <person name="Oberbeckmann S."/>
            <person name="Bunk B."/>
            <person name="Jeske O."/>
            <person name="Meyerdierks A."/>
            <person name="Storesund J.E."/>
            <person name="Kallscheuer N."/>
            <person name="Luecker S."/>
            <person name="Lage O.M."/>
            <person name="Pohl T."/>
            <person name="Merkel B.J."/>
            <person name="Hornburger P."/>
            <person name="Mueller R.-W."/>
            <person name="Bruemmer F."/>
            <person name="Labrenz M."/>
            <person name="Spormann A.M."/>
            <person name="Op den Camp H."/>
            <person name="Overmann J."/>
            <person name="Amann R."/>
            <person name="Jetten M.S.M."/>
            <person name="Mascher T."/>
            <person name="Medema M.H."/>
            <person name="Devos D.P."/>
            <person name="Kaster A.-K."/>
            <person name="Ovreas L."/>
            <person name="Rohde M."/>
            <person name="Galperin M.Y."/>
            <person name="Jogler C."/>
        </authorList>
    </citation>
    <scope>NUCLEOTIDE SEQUENCE [LARGE SCALE GENOMIC DNA]</scope>
    <source>
        <strain evidence="4 5">FF011L</strain>
    </source>
</reference>
<dbReference type="KEGG" id="rml:FF011L_39020"/>
<dbReference type="PANTHER" id="PTHR24198">
    <property type="entry name" value="ANKYRIN REPEAT AND PROTEIN KINASE DOMAIN-CONTAINING PROTEIN"/>
    <property type="match status" value="1"/>
</dbReference>
<feature type="repeat" description="ANK" evidence="3">
    <location>
        <begin position="169"/>
        <end position="201"/>
    </location>
</feature>